<dbReference type="RefSeq" id="WP_074721924.1">
    <property type="nucleotide sequence ID" value="NZ_CBCRVS010000001.1"/>
</dbReference>
<dbReference type="Gene3D" id="3.40.50.1480">
    <property type="entry name" value="Adenosylhomocysteinase-like"/>
    <property type="match status" value="1"/>
</dbReference>
<dbReference type="InterPro" id="IPR000043">
    <property type="entry name" value="Adenosylhomocysteinase-like"/>
</dbReference>
<dbReference type="Pfam" id="PF05221">
    <property type="entry name" value="AdoHcyase"/>
    <property type="match status" value="1"/>
</dbReference>
<dbReference type="Proteomes" id="UP000183658">
    <property type="component" value="Unassembled WGS sequence"/>
</dbReference>
<name>A0A1H9GD81_FLAFI</name>
<dbReference type="EMBL" id="FOFZ01000002">
    <property type="protein sequence ID" value="SEQ48050.1"/>
    <property type="molecule type" value="Genomic_DNA"/>
</dbReference>
<gene>
    <name evidence="1" type="ORF">SAMN05444355_102464</name>
</gene>
<organism evidence="1 2">
    <name type="scientific">Flavobacterium frigoris</name>
    <dbReference type="NCBI Taxonomy" id="229204"/>
    <lineage>
        <taxon>Bacteria</taxon>
        <taxon>Pseudomonadati</taxon>
        <taxon>Bacteroidota</taxon>
        <taxon>Flavobacteriia</taxon>
        <taxon>Flavobacteriales</taxon>
        <taxon>Flavobacteriaceae</taxon>
        <taxon>Flavobacterium</taxon>
    </lineage>
</organism>
<dbReference type="SUPFAM" id="SSF52283">
    <property type="entry name" value="Formate/glycerate dehydrogenase catalytic domain-like"/>
    <property type="match status" value="1"/>
</dbReference>
<accession>A0A1H9GD81</accession>
<protein>
    <submittedName>
        <fullName evidence="1">Adenosylhomocysteinase</fullName>
    </submittedName>
</protein>
<evidence type="ECO:0000313" key="1">
    <source>
        <dbReference type="EMBL" id="SEQ48050.1"/>
    </source>
</evidence>
<evidence type="ECO:0000313" key="2">
    <source>
        <dbReference type="Proteomes" id="UP000183658"/>
    </source>
</evidence>
<keyword evidence="2" id="KW-1185">Reference proteome</keyword>
<sequence>MFQLAKLGANLETLRDNQAAYIGVPVDDPFKPEY</sequence>
<reference evidence="2" key="1">
    <citation type="submission" date="2016-10" db="EMBL/GenBank/DDBJ databases">
        <authorList>
            <person name="Varghese N."/>
            <person name="Submissions S."/>
        </authorList>
    </citation>
    <scope>NUCLEOTIDE SEQUENCE [LARGE SCALE GENOMIC DNA]</scope>
    <source>
        <strain evidence="2">DSM 15719</strain>
    </source>
</reference>
<dbReference type="InterPro" id="IPR042172">
    <property type="entry name" value="Adenosylhomocyst_ase-like_sf"/>
</dbReference>
<proteinExistence type="predicted"/>
<dbReference type="AlphaFoldDB" id="A0A1H9GD81"/>